<dbReference type="Pfam" id="PF20428">
    <property type="entry name" value="Sey1_3HB"/>
    <property type="match status" value="1"/>
</dbReference>
<evidence type="ECO:0000256" key="1">
    <source>
        <dbReference type="SAM" id="Phobius"/>
    </source>
</evidence>
<name>A0AAD8MC18_9APIA</name>
<evidence type="ECO:0000259" key="2">
    <source>
        <dbReference type="Pfam" id="PF20428"/>
    </source>
</evidence>
<sequence>METEYSITQALSAQEAYNDWLWAIMAMIILGFNEFMLLLRNPLYLPSSVCYLSKAMWLAGLLALSSRFLPTITNLLRRLAEEGQGHPTPQPPTKTKQDIKCILHKAGLLHCVQPMWGLVTLH</sequence>
<keyword evidence="4" id="KW-1185">Reference proteome</keyword>
<accession>A0AAD8MC18</accession>
<gene>
    <name evidence="3" type="ORF">POM88_034238</name>
</gene>
<dbReference type="Proteomes" id="UP001237642">
    <property type="component" value="Unassembled WGS sequence"/>
</dbReference>
<evidence type="ECO:0000313" key="4">
    <source>
        <dbReference type="Proteomes" id="UP001237642"/>
    </source>
</evidence>
<dbReference type="GO" id="GO:0005783">
    <property type="term" value="C:endoplasmic reticulum"/>
    <property type="evidence" value="ECO:0007669"/>
    <property type="project" value="TreeGrafter"/>
</dbReference>
<evidence type="ECO:0000313" key="3">
    <source>
        <dbReference type="EMBL" id="KAK1368146.1"/>
    </source>
</evidence>
<dbReference type="InterPro" id="IPR046758">
    <property type="entry name" value="Sey1/RHD3-like_3HB"/>
</dbReference>
<reference evidence="3" key="2">
    <citation type="submission" date="2023-05" db="EMBL/GenBank/DDBJ databases">
        <authorList>
            <person name="Schelkunov M.I."/>
        </authorList>
    </citation>
    <scope>NUCLEOTIDE SEQUENCE</scope>
    <source>
        <strain evidence="3">Hsosn_3</strain>
        <tissue evidence="3">Leaf</tissue>
    </source>
</reference>
<reference evidence="3" key="1">
    <citation type="submission" date="2023-02" db="EMBL/GenBank/DDBJ databases">
        <title>Genome of toxic invasive species Heracleum sosnowskyi carries increased number of genes despite the absence of recent whole-genome duplications.</title>
        <authorList>
            <person name="Schelkunov M."/>
            <person name="Shtratnikova V."/>
            <person name="Makarenko M."/>
            <person name="Klepikova A."/>
            <person name="Omelchenko D."/>
            <person name="Novikova G."/>
            <person name="Obukhova E."/>
            <person name="Bogdanov V."/>
            <person name="Penin A."/>
            <person name="Logacheva M."/>
        </authorList>
    </citation>
    <scope>NUCLEOTIDE SEQUENCE</scope>
    <source>
        <strain evidence="3">Hsosn_3</strain>
        <tissue evidence="3">Leaf</tissue>
    </source>
</reference>
<dbReference type="AlphaFoldDB" id="A0AAD8MC18"/>
<feature type="domain" description="Sey1/RHD3-like three-helix bundle" evidence="2">
    <location>
        <begin position="20"/>
        <end position="82"/>
    </location>
</feature>
<dbReference type="GO" id="GO:0016320">
    <property type="term" value="P:endoplasmic reticulum membrane fusion"/>
    <property type="evidence" value="ECO:0007669"/>
    <property type="project" value="TreeGrafter"/>
</dbReference>
<keyword evidence="1" id="KW-0472">Membrane</keyword>
<dbReference type="PANTHER" id="PTHR45923">
    <property type="entry name" value="PROTEIN SEY1"/>
    <property type="match status" value="1"/>
</dbReference>
<keyword evidence="1" id="KW-1133">Transmembrane helix</keyword>
<feature type="transmembrane region" description="Helical" evidence="1">
    <location>
        <begin position="51"/>
        <end position="69"/>
    </location>
</feature>
<keyword evidence="1" id="KW-0812">Transmembrane</keyword>
<dbReference type="PANTHER" id="PTHR45923:SF20">
    <property type="entry name" value="PROTEIN ROOT HAIR DEFECTIVE 3 HOMOLOG 2"/>
    <property type="match status" value="1"/>
</dbReference>
<dbReference type="InterPro" id="IPR008803">
    <property type="entry name" value="RHD3/Sey1"/>
</dbReference>
<dbReference type="EMBL" id="JAUIZM010000008">
    <property type="protein sequence ID" value="KAK1368146.1"/>
    <property type="molecule type" value="Genomic_DNA"/>
</dbReference>
<proteinExistence type="predicted"/>
<dbReference type="GO" id="GO:0003924">
    <property type="term" value="F:GTPase activity"/>
    <property type="evidence" value="ECO:0007669"/>
    <property type="project" value="TreeGrafter"/>
</dbReference>
<comment type="caution">
    <text evidence="3">The sequence shown here is derived from an EMBL/GenBank/DDBJ whole genome shotgun (WGS) entry which is preliminary data.</text>
</comment>
<protein>
    <recommendedName>
        <fullName evidence="2">Sey1/RHD3-like three-helix bundle domain-containing protein</fullName>
    </recommendedName>
</protein>
<organism evidence="3 4">
    <name type="scientific">Heracleum sosnowskyi</name>
    <dbReference type="NCBI Taxonomy" id="360622"/>
    <lineage>
        <taxon>Eukaryota</taxon>
        <taxon>Viridiplantae</taxon>
        <taxon>Streptophyta</taxon>
        <taxon>Embryophyta</taxon>
        <taxon>Tracheophyta</taxon>
        <taxon>Spermatophyta</taxon>
        <taxon>Magnoliopsida</taxon>
        <taxon>eudicotyledons</taxon>
        <taxon>Gunneridae</taxon>
        <taxon>Pentapetalae</taxon>
        <taxon>asterids</taxon>
        <taxon>campanulids</taxon>
        <taxon>Apiales</taxon>
        <taxon>Apiaceae</taxon>
        <taxon>Apioideae</taxon>
        <taxon>apioid superclade</taxon>
        <taxon>Tordylieae</taxon>
        <taxon>Tordyliinae</taxon>
        <taxon>Heracleum</taxon>
    </lineage>
</organism>
<feature type="transmembrane region" description="Helical" evidence="1">
    <location>
        <begin position="20"/>
        <end position="39"/>
    </location>
</feature>